<organism evidence="1 2">
    <name type="scientific">Dryococelus australis</name>
    <dbReference type="NCBI Taxonomy" id="614101"/>
    <lineage>
        <taxon>Eukaryota</taxon>
        <taxon>Metazoa</taxon>
        <taxon>Ecdysozoa</taxon>
        <taxon>Arthropoda</taxon>
        <taxon>Hexapoda</taxon>
        <taxon>Insecta</taxon>
        <taxon>Pterygota</taxon>
        <taxon>Neoptera</taxon>
        <taxon>Polyneoptera</taxon>
        <taxon>Phasmatodea</taxon>
        <taxon>Verophasmatodea</taxon>
        <taxon>Anareolatae</taxon>
        <taxon>Phasmatidae</taxon>
        <taxon>Eurycanthinae</taxon>
        <taxon>Dryococelus</taxon>
    </lineage>
</organism>
<sequence length="70" mass="8351">MLGIGRERSRHKQFRIQLSQMQGKAGLLRLSSMLNIRNLRKLHTFLFETRCCYFNKYSQPKPKKPAWAQI</sequence>
<reference evidence="1 2" key="1">
    <citation type="submission" date="2023-02" db="EMBL/GenBank/DDBJ databases">
        <title>LHISI_Scaffold_Assembly.</title>
        <authorList>
            <person name="Stuart O.P."/>
            <person name="Cleave R."/>
            <person name="Magrath M.J.L."/>
            <person name="Mikheyev A.S."/>
        </authorList>
    </citation>
    <scope>NUCLEOTIDE SEQUENCE [LARGE SCALE GENOMIC DNA]</scope>
    <source>
        <strain evidence="1">Daus_M_001</strain>
        <tissue evidence="1">Leg muscle</tissue>
    </source>
</reference>
<dbReference type="EMBL" id="JARBHB010000007">
    <property type="protein sequence ID" value="KAJ8879525.1"/>
    <property type="molecule type" value="Genomic_DNA"/>
</dbReference>
<evidence type="ECO:0000313" key="2">
    <source>
        <dbReference type="Proteomes" id="UP001159363"/>
    </source>
</evidence>
<proteinExistence type="predicted"/>
<keyword evidence="2" id="KW-1185">Reference proteome</keyword>
<dbReference type="Proteomes" id="UP001159363">
    <property type="component" value="Chromosome 6"/>
</dbReference>
<accession>A0ABQ9H5F3</accession>
<gene>
    <name evidence="1" type="ORF">PR048_020133</name>
</gene>
<name>A0ABQ9H5F3_9NEOP</name>
<protein>
    <submittedName>
        <fullName evidence="1">Uncharacterized protein</fullName>
    </submittedName>
</protein>
<comment type="caution">
    <text evidence="1">The sequence shown here is derived from an EMBL/GenBank/DDBJ whole genome shotgun (WGS) entry which is preliminary data.</text>
</comment>
<evidence type="ECO:0000313" key="1">
    <source>
        <dbReference type="EMBL" id="KAJ8879525.1"/>
    </source>
</evidence>